<name>A0A7C2Z342_9AQUI</name>
<dbReference type="PANTHER" id="PTHR39966">
    <property type="entry name" value="BLL2471 PROTEIN-RELATED"/>
    <property type="match status" value="1"/>
</dbReference>
<evidence type="ECO:0000313" key="2">
    <source>
        <dbReference type="EMBL" id="HEW46329.1"/>
    </source>
</evidence>
<proteinExistence type="predicted"/>
<dbReference type="Gene3D" id="1.20.120.520">
    <property type="entry name" value="nmb1532 protein domain like"/>
    <property type="match status" value="1"/>
</dbReference>
<sequence>MHSIRDYLTEEHRRGDSLYAKLEELVRSERWKEAEEAFKAFEEDVLTHFKKEEDILFPEFERTTGITMGPTQVMRVEHAQARELLERMRSALEGRDKKNFLAVADTLMILLQQHNMKEEQILYPMCDQYLDSLELVNRMDSL</sequence>
<accession>A0A7C2Z342</accession>
<reference evidence="2" key="1">
    <citation type="journal article" date="2020" name="mSystems">
        <title>Genome- and Community-Level Interaction Insights into Carbon Utilization and Element Cycling Functions of Hydrothermarchaeota in Hydrothermal Sediment.</title>
        <authorList>
            <person name="Zhou Z."/>
            <person name="Liu Y."/>
            <person name="Xu W."/>
            <person name="Pan J."/>
            <person name="Luo Z.H."/>
            <person name="Li M."/>
        </authorList>
    </citation>
    <scope>NUCLEOTIDE SEQUENCE [LARGE SCALE GENOMIC DNA]</scope>
    <source>
        <strain evidence="2">SpSt-132</strain>
    </source>
</reference>
<comment type="caution">
    <text evidence="2">The sequence shown here is derived from an EMBL/GenBank/DDBJ whole genome shotgun (WGS) entry which is preliminary data.</text>
</comment>
<protein>
    <submittedName>
        <fullName evidence="2">Hemerythrin domain-containing protein</fullName>
    </submittedName>
</protein>
<evidence type="ECO:0000259" key="1">
    <source>
        <dbReference type="Pfam" id="PF01814"/>
    </source>
</evidence>
<dbReference type="InterPro" id="IPR012312">
    <property type="entry name" value="Hemerythrin-like"/>
</dbReference>
<feature type="domain" description="Hemerythrin-like" evidence="1">
    <location>
        <begin position="4"/>
        <end position="126"/>
    </location>
</feature>
<organism evidence="2">
    <name type="scientific">Hydrogenobacter sp</name>
    <dbReference type="NCBI Taxonomy" id="2152829"/>
    <lineage>
        <taxon>Bacteria</taxon>
        <taxon>Pseudomonadati</taxon>
        <taxon>Aquificota</taxon>
        <taxon>Aquificia</taxon>
        <taxon>Aquificales</taxon>
        <taxon>Aquificaceae</taxon>
        <taxon>Hydrogenobacter</taxon>
    </lineage>
</organism>
<gene>
    <name evidence="2" type="ORF">ENO47_06670</name>
</gene>
<dbReference type="AlphaFoldDB" id="A0A7C2Z342"/>
<dbReference type="GO" id="GO:0005886">
    <property type="term" value="C:plasma membrane"/>
    <property type="evidence" value="ECO:0007669"/>
    <property type="project" value="TreeGrafter"/>
</dbReference>
<dbReference type="PANTHER" id="PTHR39966:SF3">
    <property type="entry name" value="DUF438 DOMAIN-CONTAINING PROTEIN"/>
    <property type="match status" value="1"/>
</dbReference>
<dbReference type="EMBL" id="DSFP01000058">
    <property type="protein sequence ID" value="HEW46329.1"/>
    <property type="molecule type" value="Genomic_DNA"/>
</dbReference>
<dbReference type="Pfam" id="PF01814">
    <property type="entry name" value="Hemerythrin"/>
    <property type="match status" value="1"/>
</dbReference>